<evidence type="ECO:0000313" key="9">
    <source>
        <dbReference type="Proteomes" id="UP000076722"/>
    </source>
</evidence>
<dbReference type="InterPro" id="IPR001461">
    <property type="entry name" value="Aspartic_peptidase_A1"/>
</dbReference>
<keyword evidence="9" id="KW-1185">Reference proteome</keyword>
<feature type="domain" description="Peptidase A1" evidence="7">
    <location>
        <begin position="74"/>
        <end position="387"/>
    </location>
</feature>
<dbReference type="STRING" id="1314777.A0A164NVS4"/>
<feature type="active site" evidence="5">
    <location>
        <position position="92"/>
    </location>
</feature>
<dbReference type="AlphaFoldDB" id="A0A164NVS4"/>
<dbReference type="CDD" id="cd06097">
    <property type="entry name" value="Aspergillopepsin_like"/>
    <property type="match status" value="1"/>
</dbReference>
<keyword evidence="2 6" id="KW-0645">Protease</keyword>
<dbReference type="GO" id="GO:0006508">
    <property type="term" value="P:proteolysis"/>
    <property type="evidence" value="ECO:0007669"/>
    <property type="project" value="UniProtKB-KW"/>
</dbReference>
<dbReference type="PRINTS" id="PR00792">
    <property type="entry name" value="PEPSIN"/>
</dbReference>
<dbReference type="EMBL" id="KV419440">
    <property type="protein sequence ID" value="KZS88089.1"/>
    <property type="molecule type" value="Genomic_DNA"/>
</dbReference>
<evidence type="ECO:0000256" key="3">
    <source>
        <dbReference type="ARBA" id="ARBA00022750"/>
    </source>
</evidence>
<dbReference type="GO" id="GO:0004190">
    <property type="term" value="F:aspartic-type endopeptidase activity"/>
    <property type="evidence" value="ECO:0007669"/>
    <property type="project" value="UniProtKB-KW"/>
</dbReference>
<evidence type="ECO:0000256" key="6">
    <source>
        <dbReference type="RuleBase" id="RU000454"/>
    </source>
</evidence>
<dbReference type="InterPro" id="IPR033121">
    <property type="entry name" value="PEPTIDASE_A1"/>
</dbReference>
<evidence type="ECO:0000313" key="8">
    <source>
        <dbReference type="EMBL" id="KZS88089.1"/>
    </source>
</evidence>
<dbReference type="PANTHER" id="PTHR47966">
    <property type="entry name" value="BETA-SITE APP-CLEAVING ENZYME, ISOFORM A-RELATED"/>
    <property type="match status" value="1"/>
</dbReference>
<dbReference type="InterPro" id="IPR034163">
    <property type="entry name" value="Aspergillopepsin-like_cat_dom"/>
</dbReference>
<evidence type="ECO:0000256" key="2">
    <source>
        <dbReference type="ARBA" id="ARBA00022670"/>
    </source>
</evidence>
<evidence type="ECO:0000256" key="1">
    <source>
        <dbReference type="ARBA" id="ARBA00007447"/>
    </source>
</evidence>
<dbReference type="Proteomes" id="UP000076722">
    <property type="component" value="Unassembled WGS sequence"/>
</dbReference>
<reference evidence="8 9" key="1">
    <citation type="journal article" date="2016" name="Mol. Biol. Evol.">
        <title>Comparative Genomics of Early-Diverging Mushroom-Forming Fungi Provides Insights into the Origins of Lignocellulose Decay Capabilities.</title>
        <authorList>
            <person name="Nagy L.G."/>
            <person name="Riley R."/>
            <person name="Tritt A."/>
            <person name="Adam C."/>
            <person name="Daum C."/>
            <person name="Floudas D."/>
            <person name="Sun H."/>
            <person name="Yadav J.S."/>
            <person name="Pangilinan J."/>
            <person name="Larsson K.H."/>
            <person name="Matsuura K."/>
            <person name="Barry K."/>
            <person name="Labutti K."/>
            <person name="Kuo R."/>
            <person name="Ohm R.A."/>
            <person name="Bhattacharya S.S."/>
            <person name="Shirouzu T."/>
            <person name="Yoshinaga Y."/>
            <person name="Martin F.M."/>
            <person name="Grigoriev I.V."/>
            <person name="Hibbett D.S."/>
        </authorList>
    </citation>
    <scope>NUCLEOTIDE SEQUENCE [LARGE SCALE GENOMIC DNA]</scope>
    <source>
        <strain evidence="8 9">HHB9708</strain>
    </source>
</reference>
<protein>
    <submittedName>
        <fullName evidence="8">Acid protease</fullName>
    </submittedName>
</protein>
<gene>
    <name evidence="8" type="ORF">SISNIDRAFT_476093</name>
</gene>
<evidence type="ECO:0000256" key="5">
    <source>
        <dbReference type="PIRSR" id="PIRSR601461-1"/>
    </source>
</evidence>
<dbReference type="PROSITE" id="PS51767">
    <property type="entry name" value="PEPTIDASE_A1"/>
    <property type="match status" value="1"/>
</dbReference>
<organism evidence="8 9">
    <name type="scientific">Sistotremastrum niveocremeum HHB9708</name>
    <dbReference type="NCBI Taxonomy" id="1314777"/>
    <lineage>
        <taxon>Eukaryota</taxon>
        <taxon>Fungi</taxon>
        <taxon>Dikarya</taxon>
        <taxon>Basidiomycota</taxon>
        <taxon>Agaricomycotina</taxon>
        <taxon>Agaricomycetes</taxon>
        <taxon>Sistotremastrales</taxon>
        <taxon>Sistotremastraceae</taxon>
        <taxon>Sertulicium</taxon>
        <taxon>Sertulicium niveocremeum</taxon>
    </lineage>
</organism>
<dbReference type="PANTHER" id="PTHR47966:SF1">
    <property type="entry name" value="ASPARTYL PROTEINASE"/>
    <property type="match status" value="1"/>
</dbReference>
<dbReference type="Pfam" id="PF00026">
    <property type="entry name" value="Asp"/>
    <property type="match status" value="1"/>
</dbReference>
<evidence type="ECO:0000259" key="7">
    <source>
        <dbReference type="PROSITE" id="PS51767"/>
    </source>
</evidence>
<comment type="similarity">
    <text evidence="1 6">Belongs to the peptidase A1 family.</text>
</comment>
<accession>A0A164NVS4</accession>
<dbReference type="InterPro" id="IPR001969">
    <property type="entry name" value="Aspartic_peptidase_AS"/>
</dbReference>
<dbReference type="InterPro" id="IPR021109">
    <property type="entry name" value="Peptidase_aspartic_dom_sf"/>
</dbReference>
<proteinExistence type="inferred from homology"/>
<dbReference type="SUPFAM" id="SSF50630">
    <property type="entry name" value="Acid proteases"/>
    <property type="match status" value="1"/>
</dbReference>
<feature type="active site" evidence="5">
    <location>
        <position position="281"/>
    </location>
</feature>
<name>A0A164NVS4_9AGAM</name>
<dbReference type="OrthoDB" id="2747330at2759"/>
<evidence type="ECO:0000256" key="4">
    <source>
        <dbReference type="ARBA" id="ARBA00022801"/>
    </source>
</evidence>
<keyword evidence="3 6" id="KW-0064">Aspartyl protease</keyword>
<keyword evidence="4 6" id="KW-0378">Hydrolase</keyword>
<sequence length="390" mass="41150">MHHHTKAVSAPLHRNKAWIGKSPSGFAAYARAARKFNFDAPTVVGNRGQVFRKTPSGGTGSEVPAEDVQGDLEYVVPVTIGTPGVTLDLDFDTGSSDLWVWSSELKSGTKGHNVYNPSKSSTAKVLKNAKWNISYGDGSSASGNVYTDTVKIGTVTIPSQAVELAEKLSSQFASGEGSDGLLGLAWPALNTVTPSAQKTPVENLIDDDVISQGVFTVALDKGDSNGFYTFGTIDAAKAGVSTSDIKYTPVDNSQGFWMFDSATATVNGQTINRSGNTAIADTGTTLCLVDDNTVQSIYSQIEGAQLDNSQGGYVYPSDAQIPVVQFAVGDNLFTVDPADFAFSDAGNGMTFGGIQSRGDNPFDILGDVFLKSVYVVFDQSNVQIGMAQRS</sequence>
<dbReference type="PROSITE" id="PS00141">
    <property type="entry name" value="ASP_PROTEASE"/>
    <property type="match status" value="1"/>
</dbReference>
<dbReference type="Gene3D" id="2.40.70.10">
    <property type="entry name" value="Acid Proteases"/>
    <property type="match status" value="2"/>
</dbReference>
<dbReference type="FunFam" id="2.40.70.10:FF:000026">
    <property type="entry name" value="Endothiapepsin"/>
    <property type="match status" value="1"/>
</dbReference>